<sequence>MYYLLYQNDDLDNVESDILPLLKNVNYEKMLYEEKAKLNFSENDVILTYLSDDVLQEFLSEVTNGKWQLGVLPHPKMNYIALGLGIPGNLEEVVSEIIESETTHQVDLMYCNDKLVFQSVNVGEVFELVDDGKRKGFFGQLFRFLKQIRKLRDIKHRPFTIFIDDDKIIETSAMGLIAVEHSNSSLLAKKSVKTNISNDGLLHLLILSPQYIWQLVWYFLKSVLPDFLVSKNRPAFIGLMKIPSAVIKSTSKIEYTIDGEKYEADELKFRVDFQCLTMAHPMRTEEVETENPQKKSLLISNLPKGEKRNELIKRRLPWLRRATYEEFKELFVVLKENAKLTNAYLVMMVLSTLITAFGLYADSAPVIIGAMILAPLISPIVSFSMGLIRYDVVLLKTSFKTIIFGTLASLIFAAFVSLIIPLKIVTSEIDARLTPSLLDLGIAVASGIAAAFAHAKEGIAKSLAGVAIAVALVPPLVVSGIGIGWLDWNVFSGAFLLYLTNLAGIIMFGGLTFLILGFAPFKTAKRGLIYSLLIVLAVCVPLTFSFYRIKQEAEITRALEGTQFDEITLKDVRVRYGDIPTVSLKIIAPKTLPDVKLEEIKTQIEEKINQKINIEIITAIQF</sequence>
<accession>A0A8J2V650</accession>
<keyword evidence="1" id="KW-1133">Transmembrane helix</keyword>
<dbReference type="Pfam" id="PF04087">
    <property type="entry name" value="DUF389"/>
    <property type="match status" value="1"/>
</dbReference>
<dbReference type="Gene3D" id="2.60.200.40">
    <property type="match status" value="1"/>
</dbReference>
<keyword evidence="1" id="KW-0812">Transmembrane</keyword>
<feature type="transmembrane region" description="Helical" evidence="1">
    <location>
        <begin position="528"/>
        <end position="547"/>
    </location>
</feature>
<dbReference type="NCBIfam" id="TIGR00341">
    <property type="entry name" value="TIGR00341 family protein"/>
    <property type="match status" value="1"/>
</dbReference>
<dbReference type="Proteomes" id="UP000652231">
    <property type="component" value="Unassembled WGS sequence"/>
</dbReference>
<dbReference type="PANTHER" id="PTHR20992:SF9">
    <property type="entry name" value="AT15442P-RELATED"/>
    <property type="match status" value="1"/>
</dbReference>
<feature type="transmembrane region" description="Helical" evidence="1">
    <location>
        <begin position="343"/>
        <end position="361"/>
    </location>
</feature>
<dbReference type="InterPro" id="IPR017438">
    <property type="entry name" value="ATP-NAD_kinase_N"/>
</dbReference>
<dbReference type="InterPro" id="IPR016064">
    <property type="entry name" value="NAD/diacylglycerol_kinase_sf"/>
</dbReference>
<proteinExistence type="predicted"/>
<keyword evidence="1" id="KW-0472">Membrane</keyword>
<feature type="transmembrane region" description="Helical" evidence="1">
    <location>
        <begin position="436"/>
        <end position="455"/>
    </location>
</feature>
<dbReference type="AlphaFoldDB" id="A0A8J2V650"/>
<feature type="transmembrane region" description="Helical" evidence="1">
    <location>
        <begin position="367"/>
        <end position="390"/>
    </location>
</feature>
<dbReference type="PANTHER" id="PTHR20992">
    <property type="entry name" value="AT15442P-RELATED"/>
    <property type="match status" value="1"/>
</dbReference>
<protein>
    <recommendedName>
        <fullName evidence="4">TIGR00341 family protein</fullName>
    </recommendedName>
</protein>
<feature type="transmembrane region" description="Helical" evidence="1">
    <location>
        <begin position="402"/>
        <end position="424"/>
    </location>
</feature>
<comment type="caution">
    <text evidence="2">The sequence shown here is derived from an EMBL/GenBank/DDBJ whole genome shotgun (WGS) entry which is preliminary data.</text>
</comment>
<evidence type="ECO:0008006" key="4">
    <source>
        <dbReference type="Google" id="ProtNLM"/>
    </source>
</evidence>
<evidence type="ECO:0000313" key="2">
    <source>
        <dbReference type="EMBL" id="GGD83630.1"/>
    </source>
</evidence>
<organism evidence="2 3">
    <name type="scientific">Planktosalinus lacus</name>
    <dbReference type="NCBI Taxonomy" id="1526573"/>
    <lineage>
        <taxon>Bacteria</taxon>
        <taxon>Pseudomonadati</taxon>
        <taxon>Bacteroidota</taxon>
        <taxon>Flavobacteriia</taxon>
        <taxon>Flavobacteriales</taxon>
        <taxon>Flavobacteriaceae</taxon>
        <taxon>Planktosalinus</taxon>
    </lineage>
</organism>
<name>A0A8J2V650_9FLAO</name>
<feature type="transmembrane region" description="Helical" evidence="1">
    <location>
        <begin position="495"/>
        <end position="516"/>
    </location>
</feature>
<keyword evidence="3" id="KW-1185">Reference proteome</keyword>
<evidence type="ECO:0000256" key="1">
    <source>
        <dbReference type="SAM" id="Phobius"/>
    </source>
</evidence>
<evidence type="ECO:0000313" key="3">
    <source>
        <dbReference type="Proteomes" id="UP000652231"/>
    </source>
</evidence>
<feature type="transmembrane region" description="Helical" evidence="1">
    <location>
        <begin position="462"/>
        <end position="483"/>
    </location>
</feature>
<dbReference type="InterPro" id="IPR005240">
    <property type="entry name" value="DUF389"/>
</dbReference>
<reference evidence="2" key="1">
    <citation type="journal article" date="2014" name="Int. J. Syst. Evol. Microbiol.">
        <title>Complete genome sequence of Corynebacterium casei LMG S-19264T (=DSM 44701T), isolated from a smear-ripened cheese.</title>
        <authorList>
            <consortium name="US DOE Joint Genome Institute (JGI-PGF)"/>
            <person name="Walter F."/>
            <person name="Albersmeier A."/>
            <person name="Kalinowski J."/>
            <person name="Ruckert C."/>
        </authorList>
    </citation>
    <scope>NUCLEOTIDE SEQUENCE</scope>
    <source>
        <strain evidence="2">CGMCC 1.12924</strain>
    </source>
</reference>
<gene>
    <name evidence="2" type="ORF">GCM10011312_04640</name>
</gene>
<reference evidence="2" key="2">
    <citation type="submission" date="2020-09" db="EMBL/GenBank/DDBJ databases">
        <authorList>
            <person name="Sun Q."/>
            <person name="Zhou Y."/>
        </authorList>
    </citation>
    <scope>NUCLEOTIDE SEQUENCE</scope>
    <source>
        <strain evidence="2">CGMCC 1.12924</strain>
    </source>
</reference>
<dbReference type="SUPFAM" id="SSF111331">
    <property type="entry name" value="NAD kinase/diacylglycerol kinase-like"/>
    <property type="match status" value="1"/>
</dbReference>
<dbReference type="Gene3D" id="3.40.50.10330">
    <property type="entry name" value="Probable inorganic polyphosphate/atp-NAD kinase, domain 1"/>
    <property type="match status" value="1"/>
</dbReference>
<dbReference type="RefSeq" id="WP_188439097.1">
    <property type="nucleotide sequence ID" value="NZ_BMGK01000002.1"/>
</dbReference>
<dbReference type="EMBL" id="BMGK01000002">
    <property type="protein sequence ID" value="GGD83630.1"/>
    <property type="molecule type" value="Genomic_DNA"/>
</dbReference>